<accession>A0ABV0W845</accession>
<evidence type="ECO:0000256" key="1">
    <source>
        <dbReference type="SAM" id="SignalP"/>
    </source>
</evidence>
<name>A0ABV0W845_9TELE</name>
<feature type="signal peptide" evidence="1">
    <location>
        <begin position="1"/>
        <end position="15"/>
    </location>
</feature>
<organism evidence="2 3">
    <name type="scientific">Xenotaenia resolanae</name>
    <dbReference type="NCBI Taxonomy" id="208358"/>
    <lineage>
        <taxon>Eukaryota</taxon>
        <taxon>Metazoa</taxon>
        <taxon>Chordata</taxon>
        <taxon>Craniata</taxon>
        <taxon>Vertebrata</taxon>
        <taxon>Euteleostomi</taxon>
        <taxon>Actinopterygii</taxon>
        <taxon>Neopterygii</taxon>
        <taxon>Teleostei</taxon>
        <taxon>Neoteleostei</taxon>
        <taxon>Acanthomorphata</taxon>
        <taxon>Ovalentaria</taxon>
        <taxon>Atherinomorphae</taxon>
        <taxon>Cyprinodontiformes</taxon>
        <taxon>Goodeidae</taxon>
        <taxon>Xenotaenia</taxon>
    </lineage>
</organism>
<keyword evidence="1" id="KW-0732">Signal</keyword>
<dbReference type="Proteomes" id="UP001444071">
    <property type="component" value="Unassembled WGS sequence"/>
</dbReference>
<evidence type="ECO:0000313" key="3">
    <source>
        <dbReference type="Proteomes" id="UP001444071"/>
    </source>
</evidence>
<comment type="caution">
    <text evidence="2">The sequence shown here is derived from an EMBL/GenBank/DDBJ whole genome shotgun (WGS) entry which is preliminary data.</text>
</comment>
<feature type="non-terminal residue" evidence="2">
    <location>
        <position position="1"/>
    </location>
</feature>
<dbReference type="EMBL" id="JAHRIM010030864">
    <property type="protein sequence ID" value="MEQ2264846.1"/>
    <property type="molecule type" value="Genomic_DNA"/>
</dbReference>
<keyword evidence="3" id="KW-1185">Reference proteome</keyword>
<gene>
    <name evidence="2" type="ORF">XENORESO_020801</name>
</gene>
<sequence>WLLLLSMGLHRKSWLLLLPLIQNMPNHRFMPQAHMETTQLHLLIPHRLYILGMGNPTLLPIHINININIK</sequence>
<reference evidence="2 3" key="1">
    <citation type="submission" date="2021-06" db="EMBL/GenBank/DDBJ databases">
        <authorList>
            <person name="Palmer J.M."/>
        </authorList>
    </citation>
    <scope>NUCLEOTIDE SEQUENCE [LARGE SCALE GENOMIC DNA]</scope>
    <source>
        <strain evidence="2 3">XR_2019</strain>
        <tissue evidence="2">Muscle</tissue>
    </source>
</reference>
<proteinExistence type="predicted"/>
<feature type="non-terminal residue" evidence="2">
    <location>
        <position position="70"/>
    </location>
</feature>
<evidence type="ECO:0000313" key="2">
    <source>
        <dbReference type="EMBL" id="MEQ2264846.1"/>
    </source>
</evidence>
<protein>
    <submittedName>
        <fullName evidence="2">Uncharacterized protein</fullName>
    </submittedName>
</protein>
<feature type="chain" id="PRO_5047418178" evidence="1">
    <location>
        <begin position="16"/>
        <end position="70"/>
    </location>
</feature>